<dbReference type="Gene3D" id="3.40.50.720">
    <property type="entry name" value="NAD(P)-binding Rossmann-like Domain"/>
    <property type="match status" value="1"/>
</dbReference>
<gene>
    <name evidence="1" type="ORF">NFIA_030560</name>
</gene>
<dbReference type="GeneID" id="4589208"/>
<dbReference type="HOGENOM" id="CLU_1982163_0_0_1"/>
<organism evidence="1 2">
    <name type="scientific">Neosartorya fischeri (strain ATCC 1020 / DSM 3700 / CBS 544.65 / FGSC A1164 / JCM 1740 / NRRL 181 / WB 181)</name>
    <name type="common">Aspergillus fischerianus</name>
    <dbReference type="NCBI Taxonomy" id="331117"/>
    <lineage>
        <taxon>Eukaryota</taxon>
        <taxon>Fungi</taxon>
        <taxon>Dikarya</taxon>
        <taxon>Ascomycota</taxon>
        <taxon>Pezizomycotina</taxon>
        <taxon>Eurotiomycetes</taxon>
        <taxon>Eurotiomycetidae</taxon>
        <taxon>Eurotiales</taxon>
        <taxon>Aspergillaceae</taxon>
        <taxon>Aspergillus</taxon>
        <taxon>Aspergillus subgen. Fumigati</taxon>
    </lineage>
</organism>
<dbReference type="SUPFAM" id="SSF51735">
    <property type="entry name" value="NAD(P)-binding Rossmann-fold domains"/>
    <property type="match status" value="1"/>
</dbReference>
<reference evidence="2" key="1">
    <citation type="journal article" date="2008" name="PLoS Genet.">
        <title>Genomic islands in the pathogenic filamentous fungus Aspergillus fumigatus.</title>
        <authorList>
            <person name="Fedorova N.D."/>
            <person name="Khaldi N."/>
            <person name="Joardar V.S."/>
            <person name="Maiti R."/>
            <person name="Amedeo P."/>
            <person name="Anderson M.J."/>
            <person name="Crabtree J."/>
            <person name="Silva J.C."/>
            <person name="Badger J.H."/>
            <person name="Albarraq A."/>
            <person name="Angiuoli S."/>
            <person name="Bussey H."/>
            <person name="Bowyer P."/>
            <person name="Cotty P.J."/>
            <person name="Dyer P.S."/>
            <person name="Egan A."/>
            <person name="Galens K."/>
            <person name="Fraser-Liggett C.M."/>
            <person name="Haas B.J."/>
            <person name="Inman J.M."/>
            <person name="Kent R."/>
            <person name="Lemieux S."/>
            <person name="Malavazi I."/>
            <person name="Orvis J."/>
            <person name="Roemer T."/>
            <person name="Ronning C.M."/>
            <person name="Sundaram J.P."/>
            <person name="Sutton G."/>
            <person name="Turner G."/>
            <person name="Venter J.C."/>
            <person name="White O.R."/>
            <person name="Whitty B.R."/>
            <person name="Youngman P."/>
            <person name="Wolfe K.H."/>
            <person name="Goldman G.H."/>
            <person name="Wortman J.R."/>
            <person name="Jiang B."/>
            <person name="Denning D.W."/>
            <person name="Nierman W.C."/>
        </authorList>
    </citation>
    <scope>NUCLEOTIDE SEQUENCE [LARGE SCALE GENOMIC DNA]</scope>
    <source>
        <strain evidence="2">ATCC 1020 / DSM 3700 / CBS 544.65 / FGSC A1164 / JCM 1740 / NRRL 181 / WB 181</strain>
    </source>
</reference>
<dbReference type="EMBL" id="DS027693">
    <property type="protein sequence ID" value="EAW20623.1"/>
    <property type="molecule type" value="Genomic_DNA"/>
</dbReference>
<dbReference type="eggNOG" id="KOG1502">
    <property type="taxonomic scope" value="Eukaryota"/>
</dbReference>
<dbReference type="Proteomes" id="UP000006702">
    <property type="component" value="Unassembled WGS sequence"/>
</dbReference>
<accession>A1D9Z2</accession>
<evidence type="ECO:0000313" key="1">
    <source>
        <dbReference type="EMBL" id="EAW20623.1"/>
    </source>
</evidence>
<evidence type="ECO:0000313" key="2">
    <source>
        <dbReference type="Proteomes" id="UP000006702"/>
    </source>
</evidence>
<proteinExistence type="predicted"/>
<dbReference type="RefSeq" id="XP_001262520.1">
    <property type="nucleotide sequence ID" value="XM_001262519.1"/>
</dbReference>
<name>A1D9Z2_NEOFI</name>
<dbReference type="KEGG" id="nfi:NFIA_030560"/>
<dbReference type="VEuPathDB" id="FungiDB:NFIA_030560"/>
<dbReference type="OMA" id="STEVIWN"/>
<dbReference type="InterPro" id="IPR036291">
    <property type="entry name" value="NAD(P)-bd_dom_sf"/>
</dbReference>
<dbReference type="STRING" id="331117.A1D9Z2"/>
<protein>
    <submittedName>
        <fullName evidence="1">Uncharacterized protein</fullName>
    </submittedName>
</protein>
<keyword evidence="2" id="KW-1185">Reference proteome</keyword>
<sequence length="126" mass="14030">MQGCIVATLGQLLEISEGIPPTGPVYIFADVRDVAEAHVRAIEVVEDGGRRFFTVGGFFSNKRIADVIREVCPDAEGGLPRDMPDDFHADVYGWDNSKSREVLGLEYRDLKTCVRDTVQSLMRLLE</sequence>
<dbReference type="OrthoDB" id="2735536at2759"/>
<dbReference type="AlphaFoldDB" id="A1D9Z2"/>